<dbReference type="RefSeq" id="WP_050057511.1">
    <property type="nucleotide sequence ID" value="NZ_JACHEK010000001.1"/>
</dbReference>
<accession>A0A841JV02</accession>
<comment type="caution">
    <text evidence="1">The sequence shown here is derived from an EMBL/GenBank/DDBJ whole genome shotgun (WGS) entry which is preliminary data.</text>
</comment>
<evidence type="ECO:0000313" key="2">
    <source>
        <dbReference type="Proteomes" id="UP000538666"/>
    </source>
</evidence>
<gene>
    <name evidence="1" type="ORF">HNQ77_000196</name>
</gene>
<reference evidence="1 2" key="1">
    <citation type="submission" date="2020-08" db="EMBL/GenBank/DDBJ databases">
        <title>Genomic Encyclopedia of Type Strains, Phase IV (KMG-IV): sequencing the most valuable type-strain genomes for metagenomic binning, comparative biology and taxonomic classification.</title>
        <authorList>
            <person name="Goeker M."/>
        </authorList>
    </citation>
    <scope>NUCLEOTIDE SEQUENCE [LARGE SCALE GENOMIC DNA]</scope>
    <source>
        <strain evidence="1 2">DSM 103733</strain>
    </source>
</reference>
<organism evidence="1 2">
    <name type="scientific">Silvibacterium bohemicum</name>
    <dbReference type="NCBI Taxonomy" id="1577686"/>
    <lineage>
        <taxon>Bacteria</taxon>
        <taxon>Pseudomonadati</taxon>
        <taxon>Acidobacteriota</taxon>
        <taxon>Terriglobia</taxon>
        <taxon>Terriglobales</taxon>
        <taxon>Acidobacteriaceae</taxon>
        <taxon>Silvibacterium</taxon>
    </lineage>
</organism>
<dbReference type="EMBL" id="JACHEK010000001">
    <property type="protein sequence ID" value="MBB6142258.1"/>
    <property type="molecule type" value="Genomic_DNA"/>
</dbReference>
<dbReference type="OrthoDB" id="839045at2"/>
<dbReference type="AlphaFoldDB" id="A0A841JV02"/>
<evidence type="ECO:0000313" key="1">
    <source>
        <dbReference type="EMBL" id="MBB6142258.1"/>
    </source>
</evidence>
<keyword evidence="2" id="KW-1185">Reference proteome</keyword>
<proteinExistence type="predicted"/>
<protein>
    <submittedName>
        <fullName evidence="1">Uncharacterized protein</fullName>
    </submittedName>
</protein>
<name>A0A841JV02_9BACT</name>
<sequence length="338" mass="37402">MANAGLAPSISSEEATLFSPQETTGVSFRKWLCGTLLLTIAMCASFVFLNVKTDTLGLYGRRGVRIHILPRFSLYLMTYRFIPENFDGLMIGNSEGSVYDTSQIHGYKVFNAAMRASSMTEERAIAEEVLKRGHLKMVVLILGPTLTSTQTARSAYLTPHDYTASFGSVQMMMIYAQLLREALHRPGPITYDSNGRTHWPLKSTTGVFKPFTTADLTIDPSEGQDLYELLGELHAKEVKVYIVFPPMYEPKWDGQRQQLLQWRSAVMAGLTPDDEVVQIPPALRESIQTGPGNFPDFVHLSNTASATVMDAIAKDIEKKDALRAQTAKLPPASSSNAE</sequence>
<dbReference type="Proteomes" id="UP000538666">
    <property type="component" value="Unassembled WGS sequence"/>
</dbReference>